<dbReference type="Proteomes" id="UP000257127">
    <property type="component" value="Unassembled WGS sequence"/>
</dbReference>
<name>A0A3E1EZB3_9FLAO</name>
<accession>A0A3E1EZB3</accession>
<comment type="caution">
    <text evidence="5">The sequence shown here is derived from an EMBL/GenBank/DDBJ whole genome shotgun (WGS) entry which is preliminary data.</text>
</comment>
<evidence type="ECO:0000313" key="6">
    <source>
        <dbReference type="Proteomes" id="UP000257127"/>
    </source>
</evidence>
<proteinExistence type="inferred from homology"/>
<evidence type="ECO:0000256" key="1">
    <source>
        <dbReference type="ARBA" id="ARBA00006429"/>
    </source>
</evidence>
<dbReference type="OrthoDB" id="5485925at2"/>
<protein>
    <submittedName>
        <fullName evidence="5">Ribonuclease</fullName>
    </submittedName>
</protein>
<feature type="chain" id="PRO_5017793094" evidence="4">
    <location>
        <begin position="25"/>
        <end position="319"/>
    </location>
</feature>
<evidence type="ECO:0000256" key="4">
    <source>
        <dbReference type="SAM" id="SignalP"/>
    </source>
</evidence>
<evidence type="ECO:0000313" key="5">
    <source>
        <dbReference type="EMBL" id="RFC54894.1"/>
    </source>
</evidence>
<dbReference type="InterPro" id="IPR007346">
    <property type="entry name" value="Endonuclease-I"/>
</dbReference>
<feature type="signal peptide" evidence="4">
    <location>
        <begin position="1"/>
        <end position="24"/>
    </location>
</feature>
<gene>
    <name evidence="5" type="ORF">DXU93_03475</name>
</gene>
<dbReference type="PANTHER" id="PTHR33607:SF2">
    <property type="entry name" value="ENDONUCLEASE-1"/>
    <property type="match status" value="1"/>
</dbReference>
<reference evidence="5 6" key="1">
    <citation type="submission" date="2018-08" db="EMBL/GenBank/DDBJ databases">
        <title>The draft genome squence of Brumimicrobium sp. N62.</title>
        <authorList>
            <person name="Du Z.-J."/>
            <person name="Luo H.-R."/>
        </authorList>
    </citation>
    <scope>NUCLEOTIDE SEQUENCE [LARGE SCALE GENOMIC DNA]</scope>
    <source>
        <strain evidence="5 6">N62</strain>
    </source>
</reference>
<dbReference type="RefSeq" id="WP_116879873.1">
    <property type="nucleotide sequence ID" value="NZ_QURB01000002.1"/>
</dbReference>
<comment type="similarity">
    <text evidence="1">Belongs to the EndA/NucM nuclease family.</text>
</comment>
<dbReference type="InterPro" id="IPR044925">
    <property type="entry name" value="His-Me_finger_sf"/>
</dbReference>
<keyword evidence="2" id="KW-0540">Nuclease</keyword>
<dbReference type="Pfam" id="PF04231">
    <property type="entry name" value="Endonuclease_1"/>
    <property type="match status" value="1"/>
</dbReference>
<keyword evidence="4" id="KW-0732">Signal</keyword>
<organism evidence="5 6">
    <name type="scientific">Brumimicrobium aurantiacum</name>
    <dbReference type="NCBI Taxonomy" id="1737063"/>
    <lineage>
        <taxon>Bacteria</taxon>
        <taxon>Pseudomonadati</taxon>
        <taxon>Bacteroidota</taxon>
        <taxon>Flavobacteriia</taxon>
        <taxon>Flavobacteriales</taxon>
        <taxon>Crocinitomicaceae</taxon>
        <taxon>Brumimicrobium</taxon>
    </lineage>
</organism>
<keyword evidence="3" id="KW-0378">Hydrolase</keyword>
<dbReference type="SUPFAM" id="SSF54060">
    <property type="entry name" value="His-Me finger endonucleases"/>
    <property type="match status" value="1"/>
</dbReference>
<evidence type="ECO:0000256" key="3">
    <source>
        <dbReference type="ARBA" id="ARBA00022801"/>
    </source>
</evidence>
<dbReference type="EMBL" id="QURB01000002">
    <property type="protein sequence ID" value="RFC54894.1"/>
    <property type="molecule type" value="Genomic_DNA"/>
</dbReference>
<dbReference type="AlphaFoldDB" id="A0A3E1EZB3"/>
<dbReference type="GO" id="GO:0016787">
    <property type="term" value="F:hydrolase activity"/>
    <property type="evidence" value="ECO:0007669"/>
    <property type="project" value="UniProtKB-KW"/>
</dbReference>
<dbReference type="PANTHER" id="PTHR33607">
    <property type="entry name" value="ENDONUCLEASE-1"/>
    <property type="match status" value="1"/>
</dbReference>
<keyword evidence="6" id="KW-1185">Reference proteome</keyword>
<sequence length="319" mass="36201">MKKRIYTRLLMATVLTMSIQTLFAQIPTGYYDTANGLTGTALKSALNNIIKGHTTFPYSSGGTDVWDMLKETDKDPSNPNNVILIYTGASVNGDQEYNNGNGWNREHVWAKSHGDFGNSQGPGTDAHHLRPSNIQVNGDRGNKWFGNCSTPHTYNGSATGNFYNNSLHLWKPRDEVKGDIARMIFYMATRYEGQNGEPDLEVIDYLPSNNSTTDPVHALLSDLLAWHNEDPVNDWERNRNDVIYYDFQNNRNPFIDHPDYANLIWGDTTTTSVDLWKKEEPKELLKVIDMTGREVKPMPNSILIYIYSDGTREKRVLTD</sequence>
<evidence type="ECO:0000256" key="2">
    <source>
        <dbReference type="ARBA" id="ARBA00022722"/>
    </source>
</evidence>
<dbReference type="GO" id="GO:0004518">
    <property type="term" value="F:nuclease activity"/>
    <property type="evidence" value="ECO:0007669"/>
    <property type="project" value="UniProtKB-KW"/>
</dbReference>